<dbReference type="Proteomes" id="UP000680656">
    <property type="component" value="Chromosome"/>
</dbReference>
<organism evidence="1 2">
    <name type="scientific">Methanospirillum purgamenti</name>
    <dbReference type="NCBI Taxonomy" id="2834276"/>
    <lineage>
        <taxon>Archaea</taxon>
        <taxon>Methanobacteriati</taxon>
        <taxon>Methanobacteriota</taxon>
        <taxon>Stenosarchaea group</taxon>
        <taxon>Methanomicrobia</taxon>
        <taxon>Methanomicrobiales</taxon>
        <taxon>Methanospirillaceae</taxon>
        <taxon>Methanospirillum</taxon>
    </lineage>
</organism>
<accession>A0A8E7B1X5</accession>
<evidence type="ECO:0000313" key="2">
    <source>
        <dbReference type="Proteomes" id="UP000680656"/>
    </source>
</evidence>
<dbReference type="RefSeq" id="WP_214419725.1">
    <property type="nucleotide sequence ID" value="NZ_CP075546.1"/>
</dbReference>
<dbReference type="EMBL" id="CP075546">
    <property type="protein sequence ID" value="QVV88922.1"/>
    <property type="molecule type" value="Genomic_DNA"/>
</dbReference>
<keyword evidence="2" id="KW-1185">Reference proteome</keyword>
<dbReference type="KEGG" id="mrtj:KHC33_16720"/>
<evidence type="ECO:0000313" key="1">
    <source>
        <dbReference type="EMBL" id="QVV88922.1"/>
    </source>
</evidence>
<dbReference type="PANTHER" id="PTHR30595">
    <property type="entry name" value="GLPR-RELATED TRANSCRIPTIONAL REPRESSOR"/>
    <property type="match status" value="1"/>
</dbReference>
<reference evidence="1 2" key="1">
    <citation type="submission" date="2021-05" db="EMBL/GenBank/DDBJ databases">
        <title>A novel Methanospirillum isolate from a pyrite-forming mixed culture.</title>
        <authorList>
            <person name="Bunk B."/>
            <person name="Sproer C."/>
            <person name="Spring S."/>
            <person name="Pester M."/>
        </authorList>
    </citation>
    <scope>NUCLEOTIDE SEQUENCE [LARGE SCALE GENOMIC DNA]</scope>
    <source>
        <strain evidence="1 2">J.3.6.1-F.2.7.3</strain>
    </source>
</reference>
<name>A0A8E7B1X5_9EURY</name>
<gene>
    <name evidence="1" type="ORF">KHC33_16720</name>
</gene>
<proteinExistence type="predicted"/>
<dbReference type="InterPro" id="IPR038475">
    <property type="entry name" value="RecG_C_sf"/>
</dbReference>
<dbReference type="Pfam" id="PF13749">
    <property type="entry name" value="HATPase_c_4"/>
    <property type="match status" value="1"/>
</dbReference>
<dbReference type="PANTHER" id="PTHR30595:SF6">
    <property type="entry name" value="SCHLAFEN ALBA-2 DOMAIN-CONTAINING PROTEIN"/>
    <property type="match status" value="1"/>
</dbReference>
<dbReference type="Gene3D" id="3.30.565.60">
    <property type="match status" value="1"/>
</dbReference>
<dbReference type="Gene3D" id="1.10.10.10">
    <property type="entry name" value="Winged helix-like DNA-binding domain superfamily/Winged helix DNA-binding domain"/>
    <property type="match status" value="1"/>
</dbReference>
<protein>
    <recommendedName>
        <fullName evidence="3">ATP-dependent DNA helicase RecG C-terminal domain-containing protein</fullName>
    </recommendedName>
</protein>
<dbReference type="AlphaFoldDB" id="A0A8E7B1X5"/>
<sequence>MIASRVNRTLKRPPLAGCGNVRVNDVFHGPLAIALQEIEDRFSARNAEREVTVGLFRVPIPDYSAEGFREAMMNAILHRDYSKQGSVFIQWQADHLLITNPGGFPEGVTLDNLLVHEPKPRNPKLAEIFRRIGLVETTGRGVDKIFMGQITYGRPAPDYSRTDADSVRVVLPGGESSLEFAALIFEQDRNGKSLTLDELLILNALHTERRITTQEAGLLTQKGTNAAKSTLERLVERGLVQGVGEKGGRHYMLSSQVYTRLNESSEYVRAKGYDPIQLEQMVISWLEIHPRITRADVMELCSLSKSQATRLLLSMTKKYPEMQREGVGKGTYYSWKDL</sequence>
<evidence type="ECO:0008006" key="3">
    <source>
        <dbReference type="Google" id="ProtNLM"/>
    </source>
</evidence>
<dbReference type="GeneID" id="65098862"/>
<dbReference type="InterPro" id="IPR036388">
    <property type="entry name" value="WH-like_DNA-bd_sf"/>
</dbReference>